<dbReference type="EMBL" id="LHYF01000023">
    <property type="protein sequence ID" value="KXB06796.1"/>
    <property type="molecule type" value="Genomic_DNA"/>
</dbReference>
<feature type="non-terminal residue" evidence="4">
    <location>
        <position position="1"/>
    </location>
</feature>
<evidence type="ECO:0000313" key="4">
    <source>
        <dbReference type="EMBL" id="KXB06796.1"/>
    </source>
</evidence>
<evidence type="ECO:0000256" key="1">
    <source>
        <dbReference type="ARBA" id="ARBA00023015"/>
    </source>
</evidence>
<reference evidence="4 5" key="1">
    <citation type="journal article" date="2016" name="Sci. Rep.">
        <title>Metabolic traits of an uncultured archaeal lineage -MSBL1- from brine pools of the Red Sea.</title>
        <authorList>
            <person name="Mwirichia R."/>
            <person name="Alam I."/>
            <person name="Rashid M."/>
            <person name="Vinu M."/>
            <person name="Ba-Alawi W."/>
            <person name="Anthony Kamau A."/>
            <person name="Kamanda Ngugi D."/>
            <person name="Goker M."/>
            <person name="Klenk H.P."/>
            <person name="Bajic V."/>
            <person name="Stingl U."/>
        </authorList>
    </citation>
    <scope>NUCLEOTIDE SEQUENCE [LARGE SCALE GENOMIC DNA]</scope>
    <source>
        <strain evidence="4">SCGC-AAA382C18</strain>
    </source>
</reference>
<proteinExistence type="predicted"/>
<dbReference type="GO" id="GO:0070897">
    <property type="term" value="P:transcription preinitiation complex assembly"/>
    <property type="evidence" value="ECO:0007669"/>
    <property type="project" value="InterPro"/>
</dbReference>
<dbReference type="GO" id="GO:0017025">
    <property type="term" value="F:TBP-class protein binding"/>
    <property type="evidence" value="ECO:0007669"/>
    <property type="project" value="InterPro"/>
</dbReference>
<dbReference type="SUPFAM" id="SSF47954">
    <property type="entry name" value="Cyclin-like"/>
    <property type="match status" value="1"/>
</dbReference>
<dbReference type="InterPro" id="IPR000812">
    <property type="entry name" value="TFIIB"/>
</dbReference>
<dbReference type="AlphaFoldDB" id="A0A133VK17"/>
<dbReference type="PRINTS" id="PR00685">
    <property type="entry name" value="TIFACTORIIB"/>
</dbReference>
<dbReference type="Gene3D" id="1.10.472.10">
    <property type="entry name" value="Cyclin-like"/>
    <property type="match status" value="1"/>
</dbReference>
<comment type="caution">
    <text evidence="4">The sequence shown here is derived from an EMBL/GenBank/DDBJ whole genome shotgun (WGS) entry which is preliminary data.</text>
</comment>
<accession>A0A133VK17</accession>
<keyword evidence="2" id="KW-0804">Transcription</keyword>
<sequence>EKEIAKVLTKRTDLEEKRSYKTMRKYRRVIAKKLELDVPRPKPKEYLDRFASKLELSKEVRSKAHKMCNKIPKKFKSRKASFLVAASVIYNSGKEVGDKAKIREIAEEIDVGVSSLSMTAKKIRELLPDSEE</sequence>
<dbReference type="Proteomes" id="UP000070404">
    <property type="component" value="Unassembled WGS sequence"/>
</dbReference>
<keyword evidence="1" id="KW-0805">Transcription regulation</keyword>
<dbReference type="InterPro" id="IPR036915">
    <property type="entry name" value="Cyclin-like_sf"/>
</dbReference>
<evidence type="ECO:0000313" key="5">
    <source>
        <dbReference type="Proteomes" id="UP000070404"/>
    </source>
</evidence>
<dbReference type="InterPro" id="IPR013150">
    <property type="entry name" value="TFIIB_cyclin"/>
</dbReference>
<evidence type="ECO:0000256" key="2">
    <source>
        <dbReference type="ARBA" id="ARBA00023163"/>
    </source>
</evidence>
<gene>
    <name evidence="4" type="ORF">AKJ52_01560</name>
</gene>
<evidence type="ECO:0000259" key="3">
    <source>
        <dbReference type="Pfam" id="PF00382"/>
    </source>
</evidence>
<protein>
    <recommendedName>
        <fullName evidence="3">Transcription factor TFIIB cyclin-like domain-containing protein</fullName>
    </recommendedName>
</protein>
<dbReference type="Pfam" id="PF00382">
    <property type="entry name" value="TFIIB"/>
    <property type="match status" value="1"/>
</dbReference>
<feature type="domain" description="Transcription factor TFIIB cyclin-like" evidence="3">
    <location>
        <begin position="42"/>
        <end position="123"/>
    </location>
</feature>
<keyword evidence="5" id="KW-1185">Reference proteome</keyword>
<organism evidence="4 5">
    <name type="scientific">candidate division MSBL1 archaeon SCGC-AAA382C18</name>
    <dbReference type="NCBI Taxonomy" id="1698281"/>
    <lineage>
        <taxon>Archaea</taxon>
        <taxon>Methanobacteriati</taxon>
        <taxon>Methanobacteriota</taxon>
        <taxon>candidate division MSBL1</taxon>
    </lineage>
</organism>
<name>A0A133VK17_9EURY</name>